<sequence>MCTDTKSLSLVWEVMQTMATQERITRQATLRARNIGGIDETTVELESGVTVLAGRNATNRTSLLQAFMAALGGEYASLKADADEGEAVLELDDETYRRTLRRSGGTTVMGGEPYLEDAELADLFAFLLESNPARRAVTTGDDLREIILRPVDTDEIEAEITRLTAEKDQINDELERLETIQTDLPELERQRTTLQDRIEEKRAELEEVKEAIENAESEIERRQDDQNELEEKLSELRERRSDLEDVRFDLETERESLAALRDEREELEADREDLPDVESLDREAIDEEIDRLQRQSQEIDGVVSQLQSIVQFNEEMLEGSHPEIRELLADETDGGSAEAVTEQLLEDEETVQCWTCGSEVRRSEIESTIDRLRSLQEEKLSERDELEERIQSLRSDRREIDQARRKRERIEDRLEDVTDEIDRRERRLEELTDRRDEIESEIDDLESEAAELEDQSESESESESDDETEETDDGSLLELNRRANELEFSLGRLERDLETTNEEIEEIESALDERERLEERREEIREELEELRTRIDRIEREAVESFNEHMDAVLEVLEYDNIDRIWIERVGETVREGRRTVERTAFDLHIVRSTEDGQTYEDTIDHLSESEREVTGLIFALAGYLVHEVYDDVPFMLLDSLEALDSNRIAALVEYFREYTDFLVVALLPEDAEAIDDSHERITEI</sequence>
<dbReference type="PANTHER" id="PTHR32114:SF2">
    <property type="entry name" value="ABC TRANSPORTER ABCH.3"/>
    <property type="match status" value="1"/>
</dbReference>
<dbReference type="Pfam" id="PF13476">
    <property type="entry name" value="AAA_23"/>
    <property type="match status" value="1"/>
</dbReference>
<dbReference type="InterPro" id="IPR038729">
    <property type="entry name" value="Rad50/SbcC_AAA"/>
</dbReference>
<dbReference type="Gene3D" id="3.40.50.300">
    <property type="entry name" value="P-loop containing nucleotide triphosphate hydrolases"/>
    <property type="match status" value="2"/>
</dbReference>
<dbReference type="EMBL" id="FOKW01000001">
    <property type="protein sequence ID" value="SFB68416.1"/>
    <property type="molecule type" value="Genomic_DNA"/>
</dbReference>
<keyword evidence="1 3" id="KW-0175">Coiled coil</keyword>
<dbReference type="Proteomes" id="UP000199161">
    <property type="component" value="Unassembled WGS sequence"/>
</dbReference>
<dbReference type="GO" id="GO:0016887">
    <property type="term" value="F:ATP hydrolysis activity"/>
    <property type="evidence" value="ECO:0007669"/>
    <property type="project" value="InterPro"/>
</dbReference>
<feature type="domain" description="Rad50/SbcC-type AAA" evidence="5">
    <location>
        <begin position="30"/>
        <end position="244"/>
    </location>
</feature>
<dbReference type="AlphaFoldDB" id="A0A1I1D263"/>
<keyword evidence="7" id="KW-1185">Reference proteome</keyword>
<evidence type="ECO:0000256" key="2">
    <source>
        <dbReference type="ARBA" id="ARBA00049666"/>
    </source>
</evidence>
<dbReference type="InterPro" id="IPR027417">
    <property type="entry name" value="P-loop_NTPase"/>
</dbReference>
<gene>
    <name evidence="6" type="ORF">SAMN05444422_101143</name>
</gene>
<accession>A0A1I1D263</accession>
<proteinExistence type="inferred from homology"/>
<dbReference type="NCBIfam" id="NF045487">
    <property type="entry name" value="ASRP"/>
    <property type="match status" value="1"/>
</dbReference>
<evidence type="ECO:0000313" key="6">
    <source>
        <dbReference type="EMBL" id="SFB68416.1"/>
    </source>
</evidence>
<reference evidence="7" key="1">
    <citation type="submission" date="2016-10" db="EMBL/GenBank/DDBJ databases">
        <authorList>
            <person name="Varghese N."/>
            <person name="Submissions S."/>
        </authorList>
    </citation>
    <scope>NUCLEOTIDE SEQUENCE [LARGE SCALE GENOMIC DNA]</scope>
    <source>
        <strain evidence="7">DSM 13078</strain>
    </source>
</reference>
<evidence type="ECO:0000256" key="1">
    <source>
        <dbReference type="ARBA" id="ARBA00023054"/>
    </source>
</evidence>
<evidence type="ECO:0000256" key="3">
    <source>
        <dbReference type="SAM" id="Coils"/>
    </source>
</evidence>
<feature type="compositionally biased region" description="Acidic residues" evidence="4">
    <location>
        <begin position="438"/>
        <end position="475"/>
    </location>
</feature>
<dbReference type="GO" id="GO:0006302">
    <property type="term" value="P:double-strand break repair"/>
    <property type="evidence" value="ECO:0007669"/>
    <property type="project" value="InterPro"/>
</dbReference>
<protein>
    <submittedName>
        <fullName evidence="6">AAA domain-containing protein</fullName>
    </submittedName>
</protein>
<comment type="similarity">
    <text evidence="2">Belongs to the Sph1/Sph2 family.</text>
</comment>
<dbReference type="PANTHER" id="PTHR32114">
    <property type="entry name" value="ABC TRANSPORTER ABCH.3"/>
    <property type="match status" value="1"/>
</dbReference>
<organism evidence="6 7">
    <name type="scientific">Natronobacterium haloterrestre</name>
    <name type="common">Halobiforma haloterrestris</name>
    <dbReference type="NCBI Taxonomy" id="148448"/>
    <lineage>
        <taxon>Archaea</taxon>
        <taxon>Methanobacteriati</taxon>
        <taxon>Methanobacteriota</taxon>
        <taxon>Stenosarchaea group</taxon>
        <taxon>Halobacteria</taxon>
        <taxon>Halobacteriales</taxon>
        <taxon>Natrialbaceae</taxon>
        <taxon>Natronobacterium</taxon>
    </lineage>
</organism>
<dbReference type="SUPFAM" id="SSF52540">
    <property type="entry name" value="P-loop containing nucleoside triphosphate hydrolases"/>
    <property type="match status" value="1"/>
</dbReference>
<feature type="region of interest" description="Disordered" evidence="4">
    <location>
        <begin position="435"/>
        <end position="479"/>
    </location>
</feature>
<evidence type="ECO:0000259" key="5">
    <source>
        <dbReference type="Pfam" id="PF13476"/>
    </source>
</evidence>
<evidence type="ECO:0000256" key="4">
    <source>
        <dbReference type="SAM" id="MobiDB-lite"/>
    </source>
</evidence>
<feature type="coiled-coil region" evidence="3">
    <location>
        <begin position="153"/>
        <end position="277"/>
    </location>
</feature>
<name>A0A1I1D263_NATHA</name>
<evidence type="ECO:0000313" key="7">
    <source>
        <dbReference type="Proteomes" id="UP000199161"/>
    </source>
</evidence>